<accession>A0A285EI27</accession>
<evidence type="ECO:0000313" key="1">
    <source>
        <dbReference type="EMBL" id="SNX98735.1"/>
    </source>
</evidence>
<evidence type="ECO:0000313" key="2">
    <source>
        <dbReference type="Proteomes" id="UP000219514"/>
    </source>
</evidence>
<keyword evidence="2" id="KW-1185">Reference proteome</keyword>
<dbReference type="RefSeq" id="WP_143426735.1">
    <property type="nucleotide sequence ID" value="NZ_JACHXB010000008.1"/>
</dbReference>
<gene>
    <name evidence="1" type="ORF">SAMN06893097_11230</name>
</gene>
<proteinExistence type="predicted"/>
<organism evidence="1 2">
    <name type="scientific">Geodermatophilus sabuli</name>
    <dbReference type="NCBI Taxonomy" id="1564158"/>
    <lineage>
        <taxon>Bacteria</taxon>
        <taxon>Bacillati</taxon>
        <taxon>Actinomycetota</taxon>
        <taxon>Actinomycetes</taxon>
        <taxon>Geodermatophilales</taxon>
        <taxon>Geodermatophilaceae</taxon>
        <taxon>Geodermatophilus</taxon>
    </lineage>
</organism>
<dbReference type="AlphaFoldDB" id="A0A285EI27"/>
<name>A0A285EI27_9ACTN</name>
<protein>
    <submittedName>
        <fullName evidence="1">Uncharacterized protein</fullName>
    </submittedName>
</protein>
<dbReference type="OrthoDB" id="5177982at2"/>
<reference evidence="1 2" key="1">
    <citation type="submission" date="2017-09" db="EMBL/GenBank/DDBJ databases">
        <authorList>
            <person name="Ehlers B."/>
            <person name="Leendertz F.H."/>
        </authorList>
    </citation>
    <scope>NUCLEOTIDE SEQUENCE [LARGE SCALE GENOMIC DNA]</scope>
    <source>
        <strain evidence="1 2">DSM 46844</strain>
    </source>
</reference>
<sequence length="247" mass="27038">MKILLTATVTPQAMRVLYLRDPAERREQYVESLRHWMPIARANGATVVLYENSGEDLEQLARDALGSVPEDLHLRPAPVPDPSLVALGKGATEAAMMDEFAATYRDDAGEEVWVKCTGRLVVRNFGRCLPPTLPPCSFAARLAMGLDHMDTRFFAATAAAWRDYLTGAGPEVDGPGGVLLEHVLARRVLAGLGDGATLVRLRAQPDVSGRSGSHAERRYNSARSRLQRVVAEAIEWTLRGPLKGKHF</sequence>
<dbReference type="EMBL" id="OBDO01000012">
    <property type="protein sequence ID" value="SNX98735.1"/>
    <property type="molecule type" value="Genomic_DNA"/>
</dbReference>
<dbReference type="Proteomes" id="UP000219514">
    <property type="component" value="Unassembled WGS sequence"/>
</dbReference>